<sequence>MMKHNKDNTSSSWSSIHSHISLRTENTSNWSELIPNSEIFFKSPEIEKLARRNHLSNKNTSSPSSFKTPQKSQSFLKSIERADQLFETNKSVSDESFVDSQQDYQKSHFYKSPSKKNCAQRTGLDSTQADYAPNIRNAKNFANTKHSQLLENEAIIWGKPSNTNLIFQENPALNQKTTKKYNKLNTADLSSNHSYDRLSSVISCSLAQNNVQEDYDLRLSQPNFEKDDMITRWLKRGVLGDSRSKHSIRTINESLNSSKINKKECQVKVGIGNQIDNSKKDSSINKNILMSNRHEDDPLGSDCSIDNKPILQNSKNLDPENHNTALLTKEFIVGTNDTNPNFAITETQGFSNTQNSLKLPKSITTTDGVASLFLKSTGWMSSDIISYNEMWKKNLNPESAASGSIEPFLAEYNDYDAISFNQLL</sequence>
<dbReference type="EMBL" id="MBFR01000064">
    <property type="protein sequence ID" value="PVU95135.1"/>
    <property type="molecule type" value="Genomic_DNA"/>
</dbReference>
<protein>
    <submittedName>
        <fullName evidence="1">Uncharacterized protein</fullName>
    </submittedName>
</protein>
<dbReference type="AlphaFoldDB" id="A0A2T9YS16"/>
<accession>A0A2T9YS16</accession>
<dbReference type="OrthoDB" id="10686798at2759"/>
<organism evidence="1 2">
    <name type="scientific">Smittium simulii</name>
    <dbReference type="NCBI Taxonomy" id="133385"/>
    <lineage>
        <taxon>Eukaryota</taxon>
        <taxon>Fungi</taxon>
        <taxon>Fungi incertae sedis</taxon>
        <taxon>Zoopagomycota</taxon>
        <taxon>Kickxellomycotina</taxon>
        <taxon>Harpellomycetes</taxon>
        <taxon>Harpellales</taxon>
        <taxon>Legeriomycetaceae</taxon>
        <taxon>Smittium</taxon>
    </lineage>
</organism>
<comment type="caution">
    <text evidence="1">The sequence shown here is derived from an EMBL/GenBank/DDBJ whole genome shotgun (WGS) entry which is preliminary data.</text>
</comment>
<reference evidence="1 2" key="1">
    <citation type="journal article" date="2018" name="MBio">
        <title>Comparative Genomics Reveals the Core Gene Toolbox for the Fungus-Insect Symbiosis.</title>
        <authorList>
            <person name="Wang Y."/>
            <person name="Stata M."/>
            <person name="Wang W."/>
            <person name="Stajich J.E."/>
            <person name="White M.M."/>
            <person name="Moncalvo J.M."/>
        </authorList>
    </citation>
    <scope>NUCLEOTIDE SEQUENCE [LARGE SCALE GENOMIC DNA]</scope>
    <source>
        <strain evidence="1 2">SWE-8-4</strain>
    </source>
</reference>
<proteinExistence type="predicted"/>
<evidence type="ECO:0000313" key="2">
    <source>
        <dbReference type="Proteomes" id="UP000245383"/>
    </source>
</evidence>
<dbReference type="Proteomes" id="UP000245383">
    <property type="component" value="Unassembled WGS sequence"/>
</dbReference>
<keyword evidence="2" id="KW-1185">Reference proteome</keyword>
<evidence type="ECO:0000313" key="1">
    <source>
        <dbReference type="EMBL" id="PVU95135.1"/>
    </source>
</evidence>
<gene>
    <name evidence="1" type="ORF">BB561_002010</name>
</gene>
<name>A0A2T9YS16_9FUNG</name>